<organism evidence="1 2">
    <name type="scientific">Nonlabens marinus S1-08</name>
    <dbReference type="NCBI Taxonomy" id="1454201"/>
    <lineage>
        <taxon>Bacteria</taxon>
        <taxon>Pseudomonadati</taxon>
        <taxon>Bacteroidota</taxon>
        <taxon>Flavobacteriia</taxon>
        <taxon>Flavobacteriales</taxon>
        <taxon>Flavobacteriaceae</taxon>
        <taxon>Nonlabens</taxon>
    </lineage>
</organism>
<evidence type="ECO:0000313" key="1">
    <source>
        <dbReference type="EMBL" id="BAO55990.1"/>
    </source>
</evidence>
<dbReference type="EMBL" id="AP014548">
    <property type="protein sequence ID" value="BAO55990.1"/>
    <property type="molecule type" value="Genomic_DNA"/>
</dbReference>
<dbReference type="HOGENOM" id="CLU_1203825_0_0_10"/>
<gene>
    <name evidence="1" type="ORF">NMS_1981</name>
</gene>
<accession>W8VS38</accession>
<dbReference type="RefSeq" id="WP_041496495.1">
    <property type="nucleotide sequence ID" value="NZ_AP014548.1"/>
</dbReference>
<dbReference type="Proteomes" id="UP000031760">
    <property type="component" value="Chromosome"/>
</dbReference>
<dbReference type="AlphaFoldDB" id="W8VS38"/>
<dbReference type="STRING" id="1454201.NMS_1981"/>
<protein>
    <submittedName>
        <fullName evidence="1">Uncharacterized protein</fullName>
    </submittedName>
</protein>
<keyword evidence="2" id="KW-1185">Reference proteome</keyword>
<dbReference type="KEGG" id="nmf:NMS_1981"/>
<reference evidence="1 2" key="1">
    <citation type="journal article" date="2014" name="Proc. Natl. Acad. Sci. U.S.A.">
        <title>Functional characterization of flavobacteria rhodopsins reveals a unique class of light-driven chloride pump in bacteria.</title>
        <authorList>
            <person name="Yoshizawa S."/>
            <person name="Kumagai Y."/>
            <person name="Kim H."/>
            <person name="Ogura Y."/>
            <person name="Hayashi T."/>
            <person name="Iwasaki W."/>
            <person name="DeLong E.F."/>
            <person name="Kogure K."/>
        </authorList>
    </citation>
    <scope>NUCLEOTIDE SEQUENCE [LARGE SCALE GENOMIC DNA]</scope>
    <source>
        <strain evidence="1 2">S1-08</strain>
    </source>
</reference>
<dbReference type="OrthoDB" id="1415317at2"/>
<sequence length="230" mass="27655">MFEEFKSLFIWMSNSEEKGFLFTVPTFDEGIHLSIGFDQKRKEFNIHFTNDNINEPGAKRRDFILVIPSFRFFLMMYRFTDFMKVNLLNLILRNRSNLGKLKKYNFILMPLENENIEQTDIFKITKNGRKWKPRTDINPSIFTDNLKYAADFKKLQKSGYIAYKLKGSHLSMQGIIFNFPEFQRMFFVPIKQYNRQGSQLLVSIYNYLNYYPTKENLPFRELLYKRLSNN</sequence>
<name>W8VS38_9FLAO</name>
<evidence type="ECO:0000313" key="2">
    <source>
        <dbReference type="Proteomes" id="UP000031760"/>
    </source>
</evidence>
<proteinExistence type="predicted"/>